<accession>A0A7V0QTF4</accession>
<evidence type="ECO:0000313" key="3">
    <source>
        <dbReference type="EMBL" id="HDN85503.1"/>
    </source>
</evidence>
<feature type="domain" description="HTH merR-type" evidence="2">
    <location>
        <begin position="17"/>
        <end position="85"/>
    </location>
</feature>
<dbReference type="InterPro" id="IPR009061">
    <property type="entry name" value="DNA-bd_dom_put_sf"/>
</dbReference>
<reference evidence="3" key="1">
    <citation type="journal article" date="2020" name="mSystems">
        <title>Genome- and Community-Level Interaction Insights into Carbon Utilization and Element Cycling Functions of Hydrothermarchaeota in Hydrothermal Sediment.</title>
        <authorList>
            <person name="Zhou Z."/>
            <person name="Liu Y."/>
            <person name="Xu W."/>
            <person name="Pan J."/>
            <person name="Luo Z.H."/>
            <person name="Li M."/>
        </authorList>
    </citation>
    <scope>NUCLEOTIDE SEQUENCE [LARGE SCALE GENOMIC DNA]</scope>
    <source>
        <strain evidence="3">HyVt-219</strain>
    </source>
</reference>
<dbReference type="PANTHER" id="PTHR30204:SF58">
    <property type="entry name" value="HTH-TYPE TRANSCRIPTIONAL REGULATOR YFMP"/>
    <property type="match status" value="1"/>
</dbReference>
<dbReference type="Proteomes" id="UP000885660">
    <property type="component" value="Unassembled WGS sequence"/>
</dbReference>
<dbReference type="PROSITE" id="PS50937">
    <property type="entry name" value="HTH_MERR_2"/>
    <property type="match status" value="1"/>
</dbReference>
<protein>
    <submittedName>
        <fullName evidence="3">MerR family transcriptional regulator</fullName>
    </submittedName>
</protein>
<dbReference type="GO" id="GO:0003700">
    <property type="term" value="F:DNA-binding transcription factor activity"/>
    <property type="evidence" value="ECO:0007669"/>
    <property type="project" value="InterPro"/>
</dbReference>
<proteinExistence type="predicted"/>
<dbReference type="PANTHER" id="PTHR30204">
    <property type="entry name" value="REDOX-CYCLING DRUG-SENSING TRANSCRIPTIONAL ACTIVATOR SOXR"/>
    <property type="match status" value="1"/>
</dbReference>
<gene>
    <name evidence="3" type="ORF">ENG47_07105</name>
</gene>
<dbReference type="SUPFAM" id="SSF46955">
    <property type="entry name" value="Putative DNA-binding domain"/>
    <property type="match status" value="1"/>
</dbReference>
<dbReference type="AlphaFoldDB" id="A0A7V0QTF4"/>
<name>A0A7V0QTF4_UNCAE</name>
<dbReference type="InterPro" id="IPR047057">
    <property type="entry name" value="MerR_fam"/>
</dbReference>
<dbReference type="PROSITE" id="PS00552">
    <property type="entry name" value="HTH_MERR_1"/>
    <property type="match status" value="1"/>
</dbReference>
<dbReference type="SMART" id="SM00422">
    <property type="entry name" value="HTH_MERR"/>
    <property type="match status" value="1"/>
</dbReference>
<evidence type="ECO:0000256" key="1">
    <source>
        <dbReference type="ARBA" id="ARBA00023125"/>
    </source>
</evidence>
<dbReference type="InterPro" id="IPR000551">
    <property type="entry name" value="MerR-type_HTH_dom"/>
</dbReference>
<dbReference type="GO" id="GO:0003677">
    <property type="term" value="F:DNA binding"/>
    <property type="evidence" value="ECO:0007669"/>
    <property type="project" value="UniProtKB-KW"/>
</dbReference>
<evidence type="ECO:0000259" key="2">
    <source>
        <dbReference type="PROSITE" id="PS50937"/>
    </source>
</evidence>
<dbReference type="Gene3D" id="1.10.1660.10">
    <property type="match status" value="1"/>
</dbReference>
<dbReference type="Pfam" id="PF13411">
    <property type="entry name" value="MerR_1"/>
    <property type="match status" value="1"/>
</dbReference>
<keyword evidence="1" id="KW-0238">DNA-binding</keyword>
<dbReference type="EMBL" id="DRBC01000433">
    <property type="protein sequence ID" value="HDN85503.1"/>
    <property type="molecule type" value="Genomic_DNA"/>
</dbReference>
<organism evidence="3">
    <name type="scientific">Aerophobetes bacterium</name>
    <dbReference type="NCBI Taxonomy" id="2030807"/>
    <lineage>
        <taxon>Bacteria</taxon>
        <taxon>Candidatus Aerophobota</taxon>
    </lineage>
</organism>
<comment type="caution">
    <text evidence="3">The sequence shown here is derived from an EMBL/GenBank/DDBJ whole genome shotgun (WGS) entry which is preliminary data.</text>
</comment>
<sequence>MQKDYTRDKKVEDDRPVYSISVAAELLNVHPRTLRLYEKHGLIAPKRRGNRRFFSNSDLRWIRCLREMIHEEGLSISGIRILLTLIPCWQIKGCGERENCSAFYNKAIPCWELTRRICKEKFIHTCKDCKVYKQRK</sequence>